<evidence type="ECO:0000313" key="2">
    <source>
        <dbReference type="Proteomes" id="UP001153331"/>
    </source>
</evidence>
<gene>
    <name evidence="1" type="ORF">OPT61_g4451</name>
</gene>
<proteinExistence type="predicted"/>
<organism evidence="1 2">
    <name type="scientific">Boeremia exigua</name>
    <dbReference type="NCBI Taxonomy" id="749465"/>
    <lineage>
        <taxon>Eukaryota</taxon>
        <taxon>Fungi</taxon>
        <taxon>Dikarya</taxon>
        <taxon>Ascomycota</taxon>
        <taxon>Pezizomycotina</taxon>
        <taxon>Dothideomycetes</taxon>
        <taxon>Pleosporomycetidae</taxon>
        <taxon>Pleosporales</taxon>
        <taxon>Pleosporineae</taxon>
        <taxon>Didymellaceae</taxon>
        <taxon>Boeremia</taxon>
    </lineage>
</organism>
<evidence type="ECO:0000313" key="1">
    <source>
        <dbReference type="EMBL" id="KAJ8113411.1"/>
    </source>
</evidence>
<reference evidence="1" key="1">
    <citation type="submission" date="2022-11" db="EMBL/GenBank/DDBJ databases">
        <title>Genome Sequence of Boeremia exigua.</title>
        <authorList>
            <person name="Buettner E."/>
        </authorList>
    </citation>
    <scope>NUCLEOTIDE SEQUENCE</scope>
    <source>
        <strain evidence="1">CU02</strain>
    </source>
</reference>
<accession>A0ACC2IE11</accession>
<dbReference type="Proteomes" id="UP001153331">
    <property type="component" value="Unassembled WGS sequence"/>
</dbReference>
<comment type="caution">
    <text evidence="1">The sequence shown here is derived from an EMBL/GenBank/DDBJ whole genome shotgun (WGS) entry which is preliminary data.</text>
</comment>
<name>A0ACC2IE11_9PLEO</name>
<protein>
    <submittedName>
        <fullName evidence="1">Uncharacterized protein</fullName>
    </submittedName>
</protein>
<keyword evidence="2" id="KW-1185">Reference proteome</keyword>
<sequence length="960" mass="107432">MTSHATTRDESAIHESTYKNTTRSLVVVPLDPPSTQAMGAVSSAHSSIRITPSSSASPLSTSSISRDRPSVENDESNTTQGNPLNSGLSGQLNPQEYEFAWNVYAKSWVPPALQAVNEEPTDHVIVTRTKHKIDYRVYIKTLAGSDLLISREAWNQEWPDESQSLSTELTEESYMCYFAMLLRREYAAKRKENEQYALYKVLLQAVPATHSPLLWALSVPGLREDSPSVEMGDTLQIRQLYVDQGGNIFQVPALYPRGSGSRAVYQCWTGQQYDASVNSVSRVNEVVYLRVDDLKQLTSHYALGFLPMAVNVVFPIRNQILQSQRRALSFVSRSLESSQCKTQDLDKPSNNAKSVTKSQDMSDVTQNDWMRKMLFPTEAYGRLQTTLRSVPQRALFDHAINYEQAHAVNSVCEFDYGTVPYIISGPPGTGKTKTLVETAMQLLQTTTVAHILICAPSEAAVDTLAMRIKNYLSPKQLLRLNAPSRADNEVPRELLQYSFMENDMFYLPPFKKLLSFNVVVTSCRDAAMLAEARLTNSDLWTLEREMVSAFHPEDELPIPNLHWGALLLDEAAQATEVDVLSAISVIDPPSAYPQDCLQPSLVMAGDEHQLGPRTASHDPAYSMSLFARLSSQPLYANHPLSRSKVKPSSGPPVLKRSMLPILCPPFTNLIRNYRSHPAILSIPSSLFYHDTLIPEAAFSDTRLRVSTVWRGREWPVLYLPHIGSDEIERENGGWYNISEARLACSIAQRLVFEDGVEQEDICIMSPFAAQVKLLRSMIRTDKYAGGIGLWDVNIGPVEAFQGLEKRVVIICTTRTRQRFVDEDVRRGMGLVHQQRKMNVALTRAKEALFMIGSPAVLGADEHWREWMMFCGRNGLVDDPLGVWKDRGQSQNGKIGVLERALIAKEEGMRDKQWPALGAAAADYDVDGGEYEAWTESLRMALEEEDGTDDEGYDDEDEPST</sequence>
<dbReference type="EMBL" id="JAPHNI010000255">
    <property type="protein sequence ID" value="KAJ8113411.1"/>
    <property type="molecule type" value="Genomic_DNA"/>
</dbReference>